<protein>
    <recommendedName>
        <fullName evidence="3">Arylsulfotransferase N-terminal domain-containing protein</fullName>
    </recommendedName>
</protein>
<organism evidence="1 2">
    <name type="scientific">Salinicoccus halitifaciens</name>
    <dbReference type="NCBI Taxonomy" id="1073415"/>
    <lineage>
        <taxon>Bacteria</taxon>
        <taxon>Bacillati</taxon>
        <taxon>Bacillota</taxon>
        <taxon>Bacilli</taxon>
        <taxon>Bacillales</taxon>
        <taxon>Staphylococcaceae</taxon>
        <taxon>Salinicoccus</taxon>
    </lineage>
</organism>
<gene>
    <name evidence="1" type="ORF">ABHD89_001984</name>
</gene>
<dbReference type="PANTHER" id="PTHR35340">
    <property type="entry name" value="PQQ ENZYME REPEAT PROTEIN-RELATED"/>
    <property type="match status" value="1"/>
</dbReference>
<dbReference type="RefSeq" id="WP_230821338.1">
    <property type="nucleotide sequence ID" value="NZ_JAJNCU010000002.1"/>
</dbReference>
<keyword evidence="2" id="KW-1185">Reference proteome</keyword>
<evidence type="ECO:0008006" key="3">
    <source>
        <dbReference type="Google" id="ProtNLM"/>
    </source>
</evidence>
<dbReference type="PANTHER" id="PTHR35340:SF5">
    <property type="entry name" value="ASST-DOMAIN-CONTAINING PROTEIN"/>
    <property type="match status" value="1"/>
</dbReference>
<dbReference type="Pfam" id="PF14269">
    <property type="entry name" value="Arylsulfotran_2"/>
    <property type="match status" value="1"/>
</dbReference>
<comment type="caution">
    <text evidence="1">The sequence shown here is derived from an EMBL/GenBank/DDBJ whole genome shotgun (WGS) entry which is preliminary data.</text>
</comment>
<accession>A0ABV2EAW8</accession>
<reference evidence="1 2" key="1">
    <citation type="submission" date="2024-05" db="EMBL/GenBank/DDBJ databases">
        <title>Genomic Encyclopedia of Type Strains, Phase IV (KMG-IV): sequencing the most valuable type-strain genomes for metagenomic binning, comparative biology and taxonomic classification.</title>
        <authorList>
            <person name="Goeker M."/>
        </authorList>
    </citation>
    <scope>NUCLEOTIDE SEQUENCE [LARGE SCALE GENOMIC DNA]</scope>
    <source>
        <strain evidence="1 2">DSM 25286</strain>
    </source>
</reference>
<evidence type="ECO:0000313" key="1">
    <source>
        <dbReference type="EMBL" id="MET3111569.1"/>
    </source>
</evidence>
<evidence type="ECO:0000313" key="2">
    <source>
        <dbReference type="Proteomes" id="UP001549019"/>
    </source>
</evidence>
<name>A0ABV2EAW8_9STAP</name>
<proteinExistence type="predicted"/>
<dbReference type="InterPro" id="IPR039535">
    <property type="entry name" value="ASST-like"/>
</dbReference>
<dbReference type="InterPro" id="IPR011047">
    <property type="entry name" value="Quinoprotein_ADH-like_sf"/>
</dbReference>
<dbReference type="SUPFAM" id="SSF50998">
    <property type="entry name" value="Quinoprotein alcohol dehydrogenase-like"/>
    <property type="match status" value="1"/>
</dbReference>
<dbReference type="Proteomes" id="UP001549019">
    <property type="component" value="Unassembled WGS sequence"/>
</dbReference>
<dbReference type="InterPro" id="IPR053143">
    <property type="entry name" value="Arylsulfate_ST"/>
</dbReference>
<dbReference type="EMBL" id="JBDZDV010000005">
    <property type="protein sequence ID" value="MET3111569.1"/>
    <property type="molecule type" value="Genomic_DNA"/>
</dbReference>
<sequence length="497" mass="55471">MGEDMMAVNNEVHTLEKIWNLRTNPHLKPMKVDVNINEEGKSPGYYFLGPHALTKDDLIGQTSVMIMDDEGNPVWFHPADEFTQIMNFRTQTYKGEPVLTLWQGTLAESEIRPKPLPYGDPLPGAVFQIYNQNYQLIKNVNAQKGYVSDFHEFLITERGTAIILGLKQIPADLSKYGGPENGYIDDYSVQEIDIETGELLFFWDALSHINPADSVEPVPDKDDYLPIWDPYHLNSIEEGPDGTLLLSMKTMNALYKIDKETGQVIWQIGGKNSDFEVSSDAVFSNQHDARFISSDTISLFDNNKGDPENDPDGISRGLIIKVDEKNKKVEVDRTFYHDSPLYVGPEGGMSHQSDGNFTVGWGSGFHISEFGGQGNSVSDTDSNILFDATFPGGNLTYRAYKDEWTGLPLESPKIAVELDEENGAAVYVSWNGTTETAKWQVVGGKEAYLMEEIITVEKEGFETVINVQDSGPYFLVNALDENGNILGSSLTKHAEFF</sequence>